<dbReference type="EMBL" id="JAWSTH010000006">
    <property type="protein sequence ID" value="MDW5593581.1"/>
    <property type="molecule type" value="Genomic_DNA"/>
</dbReference>
<reference evidence="10 11" key="2">
    <citation type="submission" date="2023-10" db="EMBL/GenBank/DDBJ databases">
        <authorList>
            <person name="Han X.F."/>
        </authorList>
    </citation>
    <scope>NUCLEOTIDE SEQUENCE [LARGE SCALE GENOMIC DNA]</scope>
    <source>
        <strain evidence="10 11">KCTC 39840</strain>
    </source>
</reference>
<evidence type="ECO:0000256" key="1">
    <source>
        <dbReference type="ARBA" id="ARBA00004651"/>
    </source>
</evidence>
<keyword evidence="11" id="KW-1185">Reference proteome</keyword>
<evidence type="ECO:0000256" key="9">
    <source>
        <dbReference type="SAM" id="Phobius"/>
    </source>
</evidence>
<feature type="transmembrane region" description="Helical" evidence="9">
    <location>
        <begin position="125"/>
        <end position="147"/>
    </location>
</feature>
<dbReference type="PANTHER" id="PTHR32196:SF71">
    <property type="entry name" value="AUTOINDUCER 2 IMPORT SYSTEM PERMEASE PROTEIN LSRD"/>
    <property type="match status" value="1"/>
</dbReference>
<evidence type="ECO:0000313" key="11">
    <source>
        <dbReference type="Proteomes" id="UP001284601"/>
    </source>
</evidence>
<organism evidence="10 11">
    <name type="scientific">Conexibacter stalactiti</name>
    <dbReference type="NCBI Taxonomy" id="1940611"/>
    <lineage>
        <taxon>Bacteria</taxon>
        <taxon>Bacillati</taxon>
        <taxon>Actinomycetota</taxon>
        <taxon>Thermoleophilia</taxon>
        <taxon>Solirubrobacterales</taxon>
        <taxon>Conexibacteraceae</taxon>
        <taxon>Conexibacter</taxon>
    </lineage>
</organism>
<keyword evidence="5 9" id="KW-0812">Transmembrane</keyword>
<feature type="transmembrane region" description="Helical" evidence="9">
    <location>
        <begin position="75"/>
        <end position="94"/>
    </location>
</feature>
<keyword evidence="7 9" id="KW-0472">Membrane</keyword>
<feature type="transmembrane region" description="Helical" evidence="9">
    <location>
        <begin position="154"/>
        <end position="173"/>
    </location>
</feature>
<protein>
    <recommendedName>
        <fullName evidence="8">Autoinducer 2 import system permease protein LsrD</fullName>
    </recommendedName>
</protein>
<feature type="transmembrane region" description="Helical" evidence="9">
    <location>
        <begin position="277"/>
        <end position="294"/>
    </location>
</feature>
<dbReference type="CDD" id="cd06579">
    <property type="entry name" value="TM_PBP1_transp_AraH_like"/>
    <property type="match status" value="1"/>
</dbReference>
<dbReference type="Pfam" id="PF02653">
    <property type="entry name" value="BPD_transp_2"/>
    <property type="match status" value="1"/>
</dbReference>
<keyword evidence="6 9" id="KW-1133">Transmembrane helix</keyword>
<evidence type="ECO:0000256" key="8">
    <source>
        <dbReference type="ARBA" id="ARBA00039381"/>
    </source>
</evidence>
<dbReference type="Proteomes" id="UP001284601">
    <property type="component" value="Unassembled WGS sequence"/>
</dbReference>
<dbReference type="InterPro" id="IPR001851">
    <property type="entry name" value="ABC_transp_permease"/>
</dbReference>
<name>A0ABU4HJU0_9ACTN</name>
<feature type="transmembrane region" description="Helical" evidence="9">
    <location>
        <begin position="244"/>
        <end position="265"/>
    </location>
</feature>
<keyword evidence="3" id="KW-1003">Cell membrane</keyword>
<reference evidence="11" key="1">
    <citation type="submission" date="2023-07" db="EMBL/GenBank/DDBJ databases">
        <title>Conexibacter stalactiti sp. nov., isolated from stalactites in a lava cave and emended description of the genus Conexibacter.</title>
        <authorList>
            <person name="Lee S.D."/>
        </authorList>
    </citation>
    <scope>NUCLEOTIDE SEQUENCE [LARGE SCALE GENOMIC DNA]</scope>
    <source>
        <strain evidence="11">KCTC 39840</strain>
    </source>
</reference>
<gene>
    <name evidence="10" type="ORF">R7226_04490</name>
</gene>
<keyword evidence="4" id="KW-0997">Cell inner membrane</keyword>
<dbReference type="RefSeq" id="WP_318595842.1">
    <property type="nucleotide sequence ID" value="NZ_JAWSTH010000006.1"/>
</dbReference>
<proteinExistence type="predicted"/>
<feature type="transmembrane region" description="Helical" evidence="9">
    <location>
        <begin position="326"/>
        <end position="344"/>
    </location>
</feature>
<accession>A0ABU4HJU0</accession>
<evidence type="ECO:0000256" key="3">
    <source>
        <dbReference type="ARBA" id="ARBA00022475"/>
    </source>
</evidence>
<feature type="transmembrane region" description="Helical" evidence="9">
    <location>
        <begin position="41"/>
        <end position="63"/>
    </location>
</feature>
<dbReference type="PANTHER" id="PTHR32196">
    <property type="entry name" value="ABC TRANSPORTER PERMEASE PROTEIN YPHD-RELATED-RELATED"/>
    <property type="match status" value="1"/>
</dbReference>
<evidence type="ECO:0000256" key="2">
    <source>
        <dbReference type="ARBA" id="ARBA00022448"/>
    </source>
</evidence>
<keyword evidence="2" id="KW-0813">Transport</keyword>
<evidence type="ECO:0000313" key="10">
    <source>
        <dbReference type="EMBL" id="MDW5593581.1"/>
    </source>
</evidence>
<feature type="transmembrane region" description="Helical" evidence="9">
    <location>
        <begin position="101"/>
        <end position="119"/>
    </location>
</feature>
<comment type="caution">
    <text evidence="10">The sequence shown here is derived from an EMBL/GenBank/DDBJ whole genome shotgun (WGS) entry which is preliminary data.</text>
</comment>
<comment type="subcellular location">
    <subcellularLocation>
        <location evidence="1">Cell membrane</location>
        <topology evidence="1">Multi-pass membrane protein</topology>
    </subcellularLocation>
</comment>
<feature type="transmembrane region" description="Helical" evidence="9">
    <location>
        <begin position="193"/>
        <end position="215"/>
    </location>
</feature>
<evidence type="ECO:0000256" key="5">
    <source>
        <dbReference type="ARBA" id="ARBA00022692"/>
    </source>
</evidence>
<evidence type="ECO:0000256" key="7">
    <source>
        <dbReference type="ARBA" id="ARBA00023136"/>
    </source>
</evidence>
<evidence type="ECO:0000256" key="4">
    <source>
        <dbReference type="ARBA" id="ARBA00022519"/>
    </source>
</evidence>
<evidence type="ECO:0000256" key="6">
    <source>
        <dbReference type="ARBA" id="ARBA00022989"/>
    </source>
</evidence>
<sequence>MNLLQRDRPGAPLPAAVAAEAEAGAEAVAAPPSAPNRLRRALAVSEAGVIAALAGLVLVFWLLEPAFLSGTNVRSMLTAVSFVGIIAIGQTLLLVAGEFDLSVGSVAGLSAIVSAWLMTKGNLPVPLGILGGLATGALVGLINGLLVVGVGIPAFIATLGMLYAARGFIYVITNGYPIYPLPRSVGEIGSADVLFGLGWSFVLLVVLAVVADVVLRRTTTGRNLYATGGNPEVARLVGISTGRVKIACFMVVGALSAVAGMLVLADGASGTPSIGTGWELTVIAGVVIGGVSLFGGVGTVAAGIVGMLLLQVVQSGLVVVGVNPNWQTVAVGLIMVLAVGVDIARRRVSLAGGTS</sequence>